<dbReference type="InterPro" id="IPR004147">
    <property type="entry name" value="ABC1_dom"/>
</dbReference>
<organism evidence="2 3">
    <name type="scientific">Synechococcus phage S-CBWM1</name>
    <dbReference type="NCBI Taxonomy" id="2053653"/>
    <lineage>
        <taxon>Viruses</taxon>
        <taxon>Duplodnaviria</taxon>
        <taxon>Heunggongvirae</taxon>
        <taxon>Uroviricota</taxon>
        <taxon>Caudoviricetes</taxon>
        <taxon>Aokuangvirus</taxon>
        <taxon>Aokuangvirus SCBWM1</taxon>
    </lineage>
</organism>
<evidence type="ECO:0000259" key="1">
    <source>
        <dbReference type="PROSITE" id="PS50011"/>
    </source>
</evidence>
<proteinExistence type="predicted"/>
<dbReference type="InterPro" id="IPR011009">
    <property type="entry name" value="Kinase-like_dom_sf"/>
</dbReference>
<reference evidence="2 3" key="1">
    <citation type="journal article" date="2018" name="Environ. Microbiol.">
        <title>Novel phage-host interactions and evolution as revealed by a cyanomyovirus isolated from an estuarine environment.</title>
        <authorList>
            <person name="Xu Y."/>
            <person name="Zhang R."/>
            <person name="Wang N."/>
            <person name="Cai L."/>
            <person name="Tong Y."/>
            <person name="Sun Q."/>
            <person name="Chen F."/>
            <person name="Jiao N."/>
        </authorList>
    </citation>
    <scope>NUCLEOTIDE SEQUENCE [LARGE SCALE GENOMIC DNA]</scope>
</reference>
<dbReference type="InterPro" id="IPR000719">
    <property type="entry name" value="Prot_kinase_dom"/>
</dbReference>
<dbReference type="Proteomes" id="UP000274731">
    <property type="component" value="Segment"/>
</dbReference>
<dbReference type="GO" id="GO:0004672">
    <property type="term" value="F:protein kinase activity"/>
    <property type="evidence" value="ECO:0007669"/>
    <property type="project" value="InterPro"/>
</dbReference>
<feature type="domain" description="Protein kinase" evidence="1">
    <location>
        <begin position="1"/>
        <end position="271"/>
    </location>
</feature>
<protein>
    <submittedName>
        <fullName evidence="2">ChoK-like putative serine/threonine kinase</fullName>
    </submittedName>
</protein>
<evidence type="ECO:0000313" key="2">
    <source>
        <dbReference type="EMBL" id="ATW62845.1"/>
    </source>
</evidence>
<accession>A0A3G1L3T6</accession>
<keyword evidence="2" id="KW-0808">Transferase</keyword>
<keyword evidence="3" id="KW-1185">Reference proteome</keyword>
<dbReference type="GO" id="GO:0005524">
    <property type="term" value="F:ATP binding"/>
    <property type="evidence" value="ECO:0007669"/>
    <property type="project" value="InterPro"/>
</dbReference>
<dbReference type="Pfam" id="PF03109">
    <property type="entry name" value="ABC1"/>
    <property type="match status" value="1"/>
</dbReference>
<name>A0A3G1L3T6_9CAUD</name>
<gene>
    <name evidence="2" type="ORF">SCBWM1_gp161</name>
</gene>
<sequence length="271" mass="29925">MACRVLVKSPDNLEKFISRKMAAGRERIRRFLADEREDIIPELSEAEILDRTRKIKEVEENVDLGKLYEDRGVSWEEMKDIVLTGEKLGSGSFGDVYAKGDVAVKIGSLVSKEVENSKMAASLGIGPKVLGVADLDAMAMERIRGIRIQEIRESSPHSELIPMGLKQRVVDSLFEEFKKIHGMGVAHNDLNGGNIIVTSDGSVRLIDFAFSDFGDKKSAAIEARSNSVIAALSTEISVSSEVDDYLRRKRGISLPSTYSDPDGSLRTIYED</sequence>
<dbReference type="PROSITE" id="PS50011">
    <property type="entry name" value="PROTEIN_KINASE_DOM"/>
    <property type="match status" value="1"/>
</dbReference>
<evidence type="ECO:0000313" key="3">
    <source>
        <dbReference type="Proteomes" id="UP000274731"/>
    </source>
</evidence>
<dbReference type="Gene3D" id="1.10.510.10">
    <property type="entry name" value="Transferase(Phosphotransferase) domain 1"/>
    <property type="match status" value="1"/>
</dbReference>
<dbReference type="SUPFAM" id="SSF56112">
    <property type="entry name" value="Protein kinase-like (PK-like)"/>
    <property type="match status" value="1"/>
</dbReference>
<dbReference type="EMBL" id="MG450654">
    <property type="protein sequence ID" value="ATW62845.1"/>
    <property type="molecule type" value="Genomic_DNA"/>
</dbReference>
<keyword evidence="2" id="KW-0418">Kinase</keyword>